<comment type="caution">
    <text evidence="1">The sequence shown here is derived from an EMBL/GenBank/DDBJ whole genome shotgun (WGS) entry which is preliminary data.</text>
</comment>
<dbReference type="EMBL" id="MWDB01000004">
    <property type="protein sequence ID" value="OQB42272.1"/>
    <property type="molecule type" value="Genomic_DNA"/>
</dbReference>
<evidence type="ECO:0000313" key="1">
    <source>
        <dbReference type="EMBL" id="OQB42272.1"/>
    </source>
</evidence>
<name>A0A1V5ZQN7_9BACT</name>
<protein>
    <submittedName>
        <fullName evidence="1">Uncharacterized protein</fullName>
    </submittedName>
</protein>
<reference evidence="1" key="1">
    <citation type="submission" date="2017-02" db="EMBL/GenBank/DDBJ databases">
        <title>Delving into the versatile metabolic prowess of the omnipresent phylum Bacteroidetes.</title>
        <authorList>
            <person name="Nobu M.K."/>
            <person name="Mei R."/>
            <person name="Narihiro T."/>
            <person name="Kuroda K."/>
            <person name="Liu W.-T."/>
        </authorList>
    </citation>
    <scope>NUCLEOTIDE SEQUENCE</scope>
    <source>
        <strain evidence="1">ADurb.Bin160</strain>
    </source>
</reference>
<sequence length="78" mass="8775">MFSFQAFVLKGSHHHFGRENLNKNNISTKNMSSGTTSLRIEVKKLSCSDFMFISVDQSSSIHKSIKDVFSGFLDSKTL</sequence>
<proteinExistence type="predicted"/>
<gene>
    <name evidence="1" type="ORF">BWY04_00336</name>
</gene>
<organism evidence="1">
    <name type="scientific">candidate division CPR1 bacterium ADurb.Bin160</name>
    <dbReference type="NCBI Taxonomy" id="1852826"/>
    <lineage>
        <taxon>Bacteria</taxon>
        <taxon>candidate division CPR1</taxon>
    </lineage>
</organism>
<accession>A0A1V5ZQN7</accession>
<dbReference type="AlphaFoldDB" id="A0A1V5ZQN7"/>
<dbReference type="Proteomes" id="UP000485621">
    <property type="component" value="Unassembled WGS sequence"/>
</dbReference>